<dbReference type="Pfam" id="PF12937">
    <property type="entry name" value="F-box-like"/>
    <property type="match status" value="2"/>
</dbReference>
<dbReference type="Gene3D" id="1.20.1280.50">
    <property type="match status" value="2"/>
</dbReference>
<evidence type="ECO:0000313" key="5">
    <source>
        <dbReference type="Proteomes" id="UP000646827"/>
    </source>
</evidence>
<reference evidence="4 5" key="1">
    <citation type="submission" date="2020-12" db="EMBL/GenBank/DDBJ databases">
        <title>Metabolic potential, ecology and presence of endohyphal bacteria is reflected in genomic diversity of Mucoromycotina.</title>
        <authorList>
            <person name="Muszewska A."/>
            <person name="Okrasinska A."/>
            <person name="Steczkiewicz K."/>
            <person name="Drgas O."/>
            <person name="Orlowska M."/>
            <person name="Perlinska-Lenart U."/>
            <person name="Aleksandrzak-Piekarczyk T."/>
            <person name="Szatraj K."/>
            <person name="Zielenkiewicz U."/>
            <person name="Pilsyk S."/>
            <person name="Malc E."/>
            <person name="Mieczkowski P."/>
            <person name="Kruszewska J.S."/>
            <person name="Biernat P."/>
            <person name="Pawlowska J."/>
        </authorList>
    </citation>
    <scope>NUCLEOTIDE SEQUENCE [LARGE SCALE GENOMIC DNA]</scope>
    <source>
        <strain evidence="4 5">CBS 142.35</strain>
    </source>
</reference>
<dbReference type="OrthoDB" id="629492at2759"/>
<dbReference type="GO" id="GO:0051879">
    <property type="term" value="F:Hsp90 protein binding"/>
    <property type="evidence" value="ECO:0007669"/>
    <property type="project" value="TreeGrafter"/>
</dbReference>
<dbReference type="SUPFAM" id="SSF52047">
    <property type="entry name" value="RNI-like"/>
    <property type="match status" value="1"/>
</dbReference>
<evidence type="ECO:0000259" key="3">
    <source>
        <dbReference type="PROSITE" id="PS50181"/>
    </source>
</evidence>
<keyword evidence="2" id="KW-0802">TPR repeat</keyword>
<dbReference type="Gene3D" id="1.25.40.10">
    <property type="entry name" value="Tetratricopeptide repeat domain"/>
    <property type="match status" value="2"/>
</dbReference>
<keyword evidence="1" id="KW-0677">Repeat</keyword>
<evidence type="ECO:0000256" key="1">
    <source>
        <dbReference type="ARBA" id="ARBA00022737"/>
    </source>
</evidence>
<dbReference type="PANTHER" id="PTHR22904:SF523">
    <property type="entry name" value="STRESS-INDUCED-PHOSPHOPROTEIN 1"/>
    <property type="match status" value="1"/>
</dbReference>
<feature type="domain" description="F-box" evidence="3">
    <location>
        <begin position="161"/>
        <end position="209"/>
    </location>
</feature>
<keyword evidence="5" id="KW-1185">Reference proteome</keyword>
<dbReference type="InterPro" id="IPR011990">
    <property type="entry name" value="TPR-like_helical_dom_sf"/>
</dbReference>
<proteinExistence type="predicted"/>
<dbReference type="InterPro" id="IPR019734">
    <property type="entry name" value="TPR_rpt"/>
</dbReference>
<evidence type="ECO:0000313" key="4">
    <source>
        <dbReference type="EMBL" id="KAG2226543.1"/>
    </source>
</evidence>
<dbReference type="Gene3D" id="3.80.10.10">
    <property type="entry name" value="Ribonuclease Inhibitor"/>
    <property type="match status" value="2"/>
</dbReference>
<comment type="caution">
    <text evidence="4">The sequence shown here is derived from an EMBL/GenBank/DDBJ whole genome shotgun (WGS) entry which is preliminary data.</text>
</comment>
<gene>
    <name evidence="4" type="ORF">INT45_014287</name>
</gene>
<dbReference type="SUPFAM" id="SSF81383">
    <property type="entry name" value="F-box domain"/>
    <property type="match status" value="2"/>
</dbReference>
<dbReference type="InterPro" id="IPR032675">
    <property type="entry name" value="LRR_dom_sf"/>
</dbReference>
<evidence type="ECO:0000256" key="2">
    <source>
        <dbReference type="ARBA" id="ARBA00022803"/>
    </source>
</evidence>
<dbReference type="SUPFAM" id="SSF48452">
    <property type="entry name" value="TPR-like"/>
    <property type="match status" value="2"/>
</dbReference>
<dbReference type="EMBL" id="JAEPRB010000016">
    <property type="protein sequence ID" value="KAG2226543.1"/>
    <property type="molecule type" value="Genomic_DNA"/>
</dbReference>
<accession>A0A8H7SEE6</accession>
<dbReference type="SMART" id="SM00028">
    <property type="entry name" value="TPR"/>
    <property type="match status" value="5"/>
</dbReference>
<protein>
    <recommendedName>
        <fullName evidence="3">F-box domain-containing protein</fullName>
    </recommendedName>
</protein>
<dbReference type="PANTHER" id="PTHR22904">
    <property type="entry name" value="TPR REPEAT CONTAINING PROTEIN"/>
    <property type="match status" value="1"/>
</dbReference>
<feature type="domain" description="F-box" evidence="3">
    <location>
        <begin position="881"/>
        <end position="932"/>
    </location>
</feature>
<dbReference type="SMART" id="SM00256">
    <property type="entry name" value="FBOX"/>
    <property type="match status" value="2"/>
</dbReference>
<dbReference type="InterPro" id="IPR036047">
    <property type="entry name" value="F-box-like_dom_sf"/>
</dbReference>
<dbReference type="InterPro" id="IPR001810">
    <property type="entry name" value="F-box_dom"/>
</dbReference>
<organism evidence="4 5">
    <name type="scientific">Circinella minor</name>
    <dbReference type="NCBI Taxonomy" id="1195481"/>
    <lineage>
        <taxon>Eukaryota</taxon>
        <taxon>Fungi</taxon>
        <taxon>Fungi incertae sedis</taxon>
        <taxon>Mucoromycota</taxon>
        <taxon>Mucoromycotina</taxon>
        <taxon>Mucoromycetes</taxon>
        <taxon>Mucorales</taxon>
        <taxon>Lichtheimiaceae</taxon>
        <taxon>Circinella</taxon>
    </lineage>
</organism>
<sequence length="1523" mass="173367">MGRSAFLQLPLLVKPGDAYSSLTTINLDLNAIQVAFERGKQAYATQNYNDAVNLFSEAITNLQFDLSIILLHRAATYEALEDYDRTVKDGQQAESLGGKLALRPDPYVTQANALLLQGSNLCRAANIFKKAAVNVPLTDPQHSQLTNQYQQIMNTIDQHNQWLVQLLPYEVLSSILSYLSLKERGKLALTCKFWFDYILHNWADMWNCINVTQDLRTCRGFHSLLESIPGNKVKHVVLHMVQSYPRHMDDNLGYNSMMVLKTMRERQWNQVETLVLKLNSDFKSIYRNGALTDGPKLCEKLELIIARIPQQYVKIPAGLIPPFIPQTDFHLTTLEVSPDDAEPRNFIKLLKESSMLASLKISNQQRIFSYWEILQMIHQHCPVLQFFHYTSKAEPSLTTYTRQIQQHHQNGNAKWLKELVLRSGNRINEGNNYNSLKVDTQLKIIFCKAYISLETLDLDTTSLEFAASGNNSLATLAQLGAPQLKKLTVTSKLTTDPTNTSPVEVLAKLILACPVLQEVNLIGKNLWNQEIFEALSTCTELRRISTTDRDNLSLKERKGQTQHNILSESIIAPLFSNLNIYDFVYDYQIDDTSVSKLQQQHQVSLSIVLPSFVVGLTKLVGQSKIRHFELNCIRLSNSILLEALKNLRYSQVRHLKIRIDCQLLGEEELEAFAAIEHLEYLFVYDDSSGGGVFDKTTLYKLFQKKEKKDDRLLVFDILNLVNMVASTLPELLTMATPGASHTMLTLTKLNMTTTERAFEQGKQAYGLQNYSQAVDFYTHALELLRSELESVILLHRASAYEMLSKYDRAAEDAKQANPNNDLIRPDPYLVRANTLLLQRRWHEATNVYKRGAIIVSNTYRQRALLIDKYQHLTTFTQKYNQWIAEMLPYEVVSQILSYMSTTDRVQLASTCNFWRNFIYQQQQGISSLWHTIHISEMASSSNLENIGPLLYSVAPDKPKTITLNRSDKDDMVILHKVSQKILGIANDRRWDKLETLEAGDCGPGAPLEIILKRNQNTLTSLTLHTWVNSLVLDQRDPLESAILAAKTCKNLHSLSQHFDGRYIGDQLPTIPSVLSSETSVSPTTSKDLCLTKLVLRNGMDEDTGLVPLLQQSPYLTSFTLNSPKYRNCTRILTLLCEHCPKIQEFIYMGTSDSRLCTTYYTIQQRQQQQEKEKEHHSTMSLSMQPSLTSITATSCNTTTTIGIKKLILKFWSMDLGTAMNDEPISSAFRKCHTTLETLELDMGTPLASRYKCLDILSLLGAPCLQTLVLNLHDHEVSSETIANLIVTSPALQTVNIQGSGFWHPQLFHALASLTNLQKLSIYQTHYDDDDRNDQEKEGIIQNGHWFAPVLNNEHSRLVDFTYRHNNSNEDTAFLLDLAPYIAQSTTLQKLNLQEIPIQSRDVLLVILGHLVQSRTLDTLHVWLPFNEISESDMMAFTDIEKLTNLDIWDTSGAITKEMMHNVFRKLQNRNRFIFIRVDDPDTEHTVKGYTHGTSTITSSHKIDQKDHEGQTDFVIEEYLGSDE</sequence>
<dbReference type="Proteomes" id="UP000646827">
    <property type="component" value="Unassembled WGS sequence"/>
</dbReference>
<dbReference type="PROSITE" id="PS50181">
    <property type="entry name" value="FBOX"/>
    <property type="match status" value="2"/>
</dbReference>
<name>A0A8H7SEE6_9FUNG</name>